<evidence type="ECO:0000313" key="3">
    <source>
        <dbReference type="EMBL" id="KAH3797887.1"/>
    </source>
</evidence>
<evidence type="ECO:0000313" key="1">
    <source>
        <dbReference type="EMBL" id="KAH3733527.1"/>
    </source>
</evidence>
<evidence type="ECO:0000313" key="4">
    <source>
        <dbReference type="Proteomes" id="UP000828390"/>
    </source>
</evidence>
<proteinExistence type="predicted"/>
<dbReference type="AlphaFoldDB" id="A0A9D4EXF0"/>
<comment type="caution">
    <text evidence="2">The sequence shown here is derived from an EMBL/GenBank/DDBJ whole genome shotgun (WGS) entry which is preliminary data.</text>
</comment>
<dbReference type="EMBL" id="JAIWYP010000011">
    <property type="protein sequence ID" value="KAH3733527.1"/>
    <property type="molecule type" value="Genomic_DNA"/>
</dbReference>
<protein>
    <submittedName>
        <fullName evidence="2">Uncharacterized protein</fullName>
    </submittedName>
</protein>
<organism evidence="2 4">
    <name type="scientific">Dreissena polymorpha</name>
    <name type="common">Zebra mussel</name>
    <name type="synonym">Mytilus polymorpha</name>
    <dbReference type="NCBI Taxonomy" id="45954"/>
    <lineage>
        <taxon>Eukaryota</taxon>
        <taxon>Metazoa</taxon>
        <taxon>Spiralia</taxon>
        <taxon>Lophotrochozoa</taxon>
        <taxon>Mollusca</taxon>
        <taxon>Bivalvia</taxon>
        <taxon>Autobranchia</taxon>
        <taxon>Heteroconchia</taxon>
        <taxon>Euheterodonta</taxon>
        <taxon>Imparidentia</taxon>
        <taxon>Neoheterodontei</taxon>
        <taxon>Myida</taxon>
        <taxon>Dreissenoidea</taxon>
        <taxon>Dreissenidae</taxon>
        <taxon>Dreissena</taxon>
    </lineage>
</organism>
<gene>
    <name evidence="1" type="ORF">DPMN_039956</name>
    <name evidence="3" type="ORF">DPMN_151476</name>
    <name evidence="2" type="ORF">DPMN_165770</name>
</gene>
<name>A0A9D4EXF0_DREPO</name>
<evidence type="ECO:0000313" key="2">
    <source>
        <dbReference type="EMBL" id="KAH3787643.1"/>
    </source>
</evidence>
<accession>A0A9D4EXF0</accession>
<sequence>MVLNVCQFGDPGWARTTTPSRWPTVTCGGGTGFREAAPTIKTGGVLWLTCWTVVCDLAEARWEHAQTERRTKDELSVK</sequence>
<reference evidence="2" key="1">
    <citation type="journal article" date="2019" name="bioRxiv">
        <title>The Genome of the Zebra Mussel, Dreissena polymorpha: A Resource for Invasive Species Research.</title>
        <authorList>
            <person name="McCartney M.A."/>
            <person name="Auch B."/>
            <person name="Kono T."/>
            <person name="Mallez S."/>
            <person name="Zhang Y."/>
            <person name="Obille A."/>
            <person name="Becker A."/>
            <person name="Abrahante J.E."/>
            <person name="Garbe J."/>
            <person name="Badalamenti J.P."/>
            <person name="Herman A."/>
            <person name="Mangelson H."/>
            <person name="Liachko I."/>
            <person name="Sullivan S."/>
            <person name="Sone E.D."/>
            <person name="Koren S."/>
            <person name="Silverstein K.A.T."/>
            <person name="Beckman K.B."/>
            <person name="Gohl D.M."/>
        </authorList>
    </citation>
    <scope>NUCLEOTIDE SEQUENCE</scope>
    <source>
        <strain evidence="2">Duluth1</strain>
        <tissue evidence="2">Whole animal</tissue>
    </source>
</reference>
<keyword evidence="4" id="KW-1185">Reference proteome</keyword>
<dbReference type="EMBL" id="JAIWYP010000007">
    <property type="protein sequence ID" value="KAH3797887.1"/>
    <property type="molecule type" value="Genomic_DNA"/>
</dbReference>
<dbReference type="Proteomes" id="UP000828390">
    <property type="component" value="Unassembled WGS sequence"/>
</dbReference>
<dbReference type="EMBL" id="JAIWYP010000008">
    <property type="protein sequence ID" value="KAH3787643.1"/>
    <property type="molecule type" value="Genomic_DNA"/>
</dbReference>
<reference evidence="2" key="2">
    <citation type="submission" date="2020-11" db="EMBL/GenBank/DDBJ databases">
        <authorList>
            <person name="McCartney M.A."/>
            <person name="Auch B."/>
            <person name="Kono T."/>
            <person name="Mallez S."/>
            <person name="Becker A."/>
            <person name="Gohl D.M."/>
            <person name="Silverstein K.A.T."/>
            <person name="Koren S."/>
            <person name="Bechman K.B."/>
            <person name="Herman A."/>
            <person name="Abrahante J.E."/>
            <person name="Garbe J."/>
        </authorList>
    </citation>
    <scope>NUCLEOTIDE SEQUENCE</scope>
    <source>
        <strain evidence="2">Duluth1</strain>
        <tissue evidence="2">Whole animal</tissue>
    </source>
</reference>